<dbReference type="EMBL" id="QGTZ01000003">
    <property type="protein sequence ID" value="PWW43375.1"/>
    <property type="molecule type" value="Genomic_DNA"/>
</dbReference>
<protein>
    <submittedName>
        <fullName evidence="1">Uncharacterized protein</fullName>
    </submittedName>
</protein>
<sequence>MDEKNQNRIKIPFLAPGKLSVVSNGVVRFCLVCYLFRG</sequence>
<accession>A0A855YAC6</accession>
<organism evidence="1 2">
    <name type="scientific">Paenibacillus pabuli</name>
    <dbReference type="NCBI Taxonomy" id="1472"/>
    <lineage>
        <taxon>Bacteria</taxon>
        <taxon>Bacillati</taxon>
        <taxon>Bacillota</taxon>
        <taxon>Bacilli</taxon>
        <taxon>Bacillales</taxon>
        <taxon>Paenibacillaceae</taxon>
        <taxon>Paenibacillus</taxon>
    </lineage>
</organism>
<dbReference type="AlphaFoldDB" id="A0A855YAC6"/>
<evidence type="ECO:0000313" key="2">
    <source>
        <dbReference type="Proteomes" id="UP000247078"/>
    </source>
</evidence>
<reference evidence="1 2" key="1">
    <citation type="submission" date="2018-05" db="EMBL/GenBank/DDBJ databases">
        <title>Freshwater and sediment microbial communities from various areas in North America, analyzing microbe dynamics in response to fracking.</title>
        <authorList>
            <person name="Lamendella R."/>
        </authorList>
    </citation>
    <scope>NUCLEOTIDE SEQUENCE [LARGE SCALE GENOMIC DNA]</scope>
    <source>
        <strain evidence="1 2">DB-3</strain>
    </source>
</reference>
<dbReference type="Proteomes" id="UP000247078">
    <property type="component" value="Unassembled WGS sequence"/>
</dbReference>
<comment type="caution">
    <text evidence="1">The sequence shown here is derived from an EMBL/GenBank/DDBJ whole genome shotgun (WGS) entry which is preliminary data.</text>
</comment>
<name>A0A855YAC6_9BACL</name>
<gene>
    <name evidence="1" type="ORF">DET56_103423</name>
</gene>
<proteinExistence type="predicted"/>
<evidence type="ECO:0000313" key="1">
    <source>
        <dbReference type="EMBL" id="PWW43375.1"/>
    </source>
</evidence>